<proteinExistence type="predicted"/>
<gene>
    <name evidence="1" type="ORF">EDM21_20900</name>
</gene>
<sequence length="327" mass="38232">MIKVHCLMSCLCEIIKRNSEVDHRPYYFGIWDSGFSVKEDGTITYYADGHRHDYFLAWYQKFFGLRVHEWYDPGRSKQQNLDMFLQLIAERPDHRHLIVQIDMSVLPERENKFYQKPFPHYLVLSETSDPEEWFMFDPDFRWEGNIRKERVIEAIIQNPFGGGFYVDALNIQAPAADTIQRYFHAGFHEDNNPLTSRIRETILQIASGQSGATLAMLMPALKQIHILAIRKYSYDYALMVFRDALGYPEELYEYWAQQIRDLVQAFNTIQYIAAKVSIKGDPGLVAGLLESVDKADRIEFDLKKEIGRQFAQWWDSSRKEQSSAATS</sequence>
<dbReference type="OrthoDB" id="177586at2"/>
<keyword evidence="2" id="KW-1185">Reference proteome</keyword>
<organism evidence="1 2">
    <name type="scientific">Paenibacillus lutrae</name>
    <dbReference type="NCBI Taxonomy" id="2078573"/>
    <lineage>
        <taxon>Bacteria</taxon>
        <taxon>Bacillati</taxon>
        <taxon>Bacillota</taxon>
        <taxon>Bacilli</taxon>
        <taxon>Bacillales</taxon>
        <taxon>Paenibacillaceae</taxon>
        <taxon>Paenibacillus</taxon>
    </lineage>
</organism>
<dbReference type="AlphaFoldDB" id="A0A7X3FLI4"/>
<comment type="caution">
    <text evidence="1">The sequence shown here is derived from an EMBL/GenBank/DDBJ whole genome shotgun (WGS) entry which is preliminary data.</text>
</comment>
<reference evidence="1 2" key="1">
    <citation type="journal article" date="2019" name="Microorganisms">
        <title>Paenibacillus lutrae sp. nov., A Chitinolytic Species Isolated from A River Otter in Castril Natural Park, Granada, Spain.</title>
        <authorList>
            <person name="Rodriguez M."/>
            <person name="Reina J.C."/>
            <person name="Bejar V."/>
            <person name="Llamas I."/>
        </authorList>
    </citation>
    <scope>NUCLEOTIDE SEQUENCE [LARGE SCALE GENOMIC DNA]</scope>
    <source>
        <strain evidence="1 2">N10</strain>
    </source>
</reference>
<protein>
    <submittedName>
        <fullName evidence="1">Petrobactin biosynthesis protein AsbE</fullName>
    </submittedName>
</protein>
<dbReference type="Proteomes" id="UP000490800">
    <property type="component" value="Unassembled WGS sequence"/>
</dbReference>
<dbReference type="RefSeq" id="WP_157338349.1">
    <property type="nucleotide sequence ID" value="NZ_RHLK01000016.1"/>
</dbReference>
<name>A0A7X3FLI4_9BACL</name>
<dbReference type="InterPro" id="IPR046047">
    <property type="entry name" value="DUF6005"/>
</dbReference>
<evidence type="ECO:0000313" key="2">
    <source>
        <dbReference type="Proteomes" id="UP000490800"/>
    </source>
</evidence>
<dbReference type="Pfam" id="PF19468">
    <property type="entry name" value="DUF6005"/>
    <property type="match status" value="1"/>
</dbReference>
<accession>A0A7X3FLI4</accession>
<dbReference type="EMBL" id="RHLK01000016">
    <property type="protein sequence ID" value="MVP01940.1"/>
    <property type="molecule type" value="Genomic_DNA"/>
</dbReference>
<evidence type="ECO:0000313" key="1">
    <source>
        <dbReference type="EMBL" id="MVP01940.1"/>
    </source>
</evidence>